<reference evidence="9 10" key="1">
    <citation type="submission" date="2023-07" db="EMBL/GenBank/DDBJ databases">
        <title>Comparative genomics of wheat-associated soil bacteria to identify genetic determinants of phenazine resistance.</title>
        <authorList>
            <person name="Mouncey N."/>
        </authorList>
    </citation>
    <scope>NUCLEOTIDE SEQUENCE [LARGE SCALE GENOMIC DNA]</scope>
    <source>
        <strain evidence="9 10">W2I7</strain>
    </source>
</reference>
<feature type="transmembrane region" description="Helical" evidence="8">
    <location>
        <begin position="254"/>
        <end position="277"/>
    </location>
</feature>
<protein>
    <submittedName>
        <fullName evidence="9">Iron complex transport system permease protein</fullName>
    </submittedName>
</protein>
<evidence type="ECO:0000256" key="8">
    <source>
        <dbReference type="SAM" id="Phobius"/>
    </source>
</evidence>
<feature type="transmembrane region" description="Helical" evidence="8">
    <location>
        <begin position="81"/>
        <end position="99"/>
    </location>
</feature>
<comment type="subcellular location">
    <subcellularLocation>
        <location evidence="1">Cell membrane</location>
        <topology evidence="1">Multi-pass membrane protein</topology>
    </subcellularLocation>
</comment>
<keyword evidence="5 8" id="KW-0812">Transmembrane</keyword>
<dbReference type="CDD" id="cd06550">
    <property type="entry name" value="TM_ABC_iron-siderophores_like"/>
    <property type="match status" value="1"/>
</dbReference>
<dbReference type="Proteomes" id="UP001239085">
    <property type="component" value="Unassembled WGS sequence"/>
</dbReference>
<feature type="transmembrane region" description="Helical" evidence="8">
    <location>
        <begin position="203"/>
        <end position="225"/>
    </location>
</feature>
<feature type="transmembrane region" description="Helical" evidence="8">
    <location>
        <begin position="297"/>
        <end position="315"/>
    </location>
</feature>
<sequence length="349" mass="35924">MSVLSPRRPDVVVRAAGTSIRVNRRAIMVAAALLVVITALALWATTLGSFPITVPEVVQVLSGGGDDAARKVVLEWRGPRILAAIVFGCLLGISGAIFQSLTRNPLGSPDIIGFNAGSYTGVIVMLMLGINGYAATVTAAMIGGLAAAAVVYFLAFRQGVSGMRLILVGIAMSAFLGGLNQWFSVKADVDEAMRAAVWGAGSLALADGTSVAFGAIVLALVIVALPVGQRRMRRLELGDDMAAALGVPVERSKVMLVVLGVVTTAVVTATAGPIAFVALAAPQIGRRLRGRGTSVDVVSAALVGAVVLLSADMIAQHAIPQVLLPVGAVTVCIGGLYLLWLLIVEGRRK</sequence>
<evidence type="ECO:0000313" key="10">
    <source>
        <dbReference type="Proteomes" id="UP001239085"/>
    </source>
</evidence>
<keyword evidence="3" id="KW-0813">Transport</keyword>
<comment type="caution">
    <text evidence="9">The sequence shown here is derived from an EMBL/GenBank/DDBJ whole genome shotgun (WGS) entry which is preliminary data.</text>
</comment>
<evidence type="ECO:0000256" key="1">
    <source>
        <dbReference type="ARBA" id="ARBA00004651"/>
    </source>
</evidence>
<dbReference type="InterPro" id="IPR037294">
    <property type="entry name" value="ABC_BtuC-like"/>
</dbReference>
<feature type="transmembrane region" description="Helical" evidence="8">
    <location>
        <begin position="322"/>
        <end position="343"/>
    </location>
</feature>
<organism evidence="9 10">
    <name type="scientific">Microbacterium murale</name>
    <dbReference type="NCBI Taxonomy" id="1081040"/>
    <lineage>
        <taxon>Bacteria</taxon>
        <taxon>Bacillati</taxon>
        <taxon>Actinomycetota</taxon>
        <taxon>Actinomycetes</taxon>
        <taxon>Micrococcales</taxon>
        <taxon>Microbacteriaceae</taxon>
        <taxon>Microbacterium</taxon>
    </lineage>
</organism>
<evidence type="ECO:0000256" key="6">
    <source>
        <dbReference type="ARBA" id="ARBA00022989"/>
    </source>
</evidence>
<gene>
    <name evidence="9" type="ORF">QFZ46_002043</name>
</gene>
<dbReference type="Pfam" id="PF01032">
    <property type="entry name" value="FecCD"/>
    <property type="match status" value="1"/>
</dbReference>
<keyword evidence="10" id="KW-1185">Reference proteome</keyword>
<keyword evidence="6 8" id="KW-1133">Transmembrane helix</keyword>
<dbReference type="RefSeq" id="WP_307361045.1">
    <property type="nucleotide sequence ID" value="NZ_JAUSXK010000001.1"/>
</dbReference>
<feature type="transmembrane region" description="Helical" evidence="8">
    <location>
        <begin position="111"/>
        <end position="130"/>
    </location>
</feature>
<evidence type="ECO:0000256" key="2">
    <source>
        <dbReference type="ARBA" id="ARBA00007935"/>
    </source>
</evidence>
<dbReference type="SUPFAM" id="SSF81345">
    <property type="entry name" value="ABC transporter involved in vitamin B12 uptake, BtuC"/>
    <property type="match status" value="1"/>
</dbReference>
<feature type="transmembrane region" description="Helical" evidence="8">
    <location>
        <begin position="163"/>
        <end position="183"/>
    </location>
</feature>
<feature type="transmembrane region" description="Helical" evidence="8">
    <location>
        <begin position="26"/>
        <end position="45"/>
    </location>
</feature>
<dbReference type="Gene3D" id="1.10.3470.10">
    <property type="entry name" value="ABC transporter involved in vitamin B12 uptake, BtuC"/>
    <property type="match status" value="1"/>
</dbReference>
<evidence type="ECO:0000313" key="9">
    <source>
        <dbReference type="EMBL" id="MDQ0643883.1"/>
    </source>
</evidence>
<name>A0ABU0P997_9MICO</name>
<keyword evidence="4" id="KW-1003">Cell membrane</keyword>
<evidence type="ECO:0000256" key="3">
    <source>
        <dbReference type="ARBA" id="ARBA00022448"/>
    </source>
</evidence>
<evidence type="ECO:0000256" key="7">
    <source>
        <dbReference type="ARBA" id="ARBA00023136"/>
    </source>
</evidence>
<evidence type="ECO:0000256" key="4">
    <source>
        <dbReference type="ARBA" id="ARBA00022475"/>
    </source>
</evidence>
<feature type="transmembrane region" description="Helical" evidence="8">
    <location>
        <begin position="136"/>
        <end position="156"/>
    </location>
</feature>
<dbReference type="PANTHER" id="PTHR30472:SF24">
    <property type="entry name" value="FERRIC ENTEROBACTIN TRANSPORT SYSTEM PERMEASE PROTEIN FEPG"/>
    <property type="match status" value="1"/>
</dbReference>
<dbReference type="PANTHER" id="PTHR30472">
    <property type="entry name" value="FERRIC ENTEROBACTIN TRANSPORT SYSTEM PERMEASE PROTEIN"/>
    <property type="match status" value="1"/>
</dbReference>
<evidence type="ECO:0000256" key="5">
    <source>
        <dbReference type="ARBA" id="ARBA00022692"/>
    </source>
</evidence>
<proteinExistence type="inferred from homology"/>
<keyword evidence="7 8" id="KW-0472">Membrane</keyword>
<dbReference type="InterPro" id="IPR000522">
    <property type="entry name" value="ABC_transptr_permease_BtuC"/>
</dbReference>
<dbReference type="EMBL" id="JAUSXK010000001">
    <property type="protein sequence ID" value="MDQ0643883.1"/>
    <property type="molecule type" value="Genomic_DNA"/>
</dbReference>
<comment type="similarity">
    <text evidence="2">Belongs to the binding-protein-dependent transport system permease family. FecCD subfamily.</text>
</comment>
<accession>A0ABU0P997</accession>